<dbReference type="GO" id="GO:0008270">
    <property type="term" value="F:zinc ion binding"/>
    <property type="evidence" value="ECO:0007669"/>
    <property type="project" value="UniProtKB-KW"/>
</dbReference>
<dbReference type="Pfam" id="PF13920">
    <property type="entry name" value="zf-C3HC4_3"/>
    <property type="match status" value="1"/>
</dbReference>
<organism evidence="6">
    <name type="scientific">Mimiviridae sp. ChoanoV1</name>
    <dbReference type="NCBI Taxonomy" id="2596887"/>
    <lineage>
        <taxon>Viruses</taxon>
        <taxon>Varidnaviria</taxon>
        <taxon>Bamfordvirae</taxon>
        <taxon>Nucleocytoviricota</taxon>
        <taxon>Megaviricetes</taxon>
        <taxon>Imitervirales</taxon>
        <taxon>Schizomimiviridae</taxon>
    </lineage>
</organism>
<accession>A0A5B8HVH8</accession>
<keyword evidence="3" id="KW-0862">Zinc</keyword>
<keyword evidence="2 4" id="KW-0863">Zinc-finger</keyword>
<evidence type="ECO:0000313" key="6">
    <source>
        <dbReference type="EMBL" id="QDY52089.1"/>
    </source>
</evidence>
<gene>
    <name evidence="6" type="ORF">3_68</name>
</gene>
<name>A0A5B8HVH8_9VIRU</name>
<keyword evidence="1" id="KW-0479">Metal-binding</keyword>
<dbReference type="EMBL" id="MK250087">
    <property type="protein sequence ID" value="QDY52089.1"/>
    <property type="molecule type" value="Genomic_DNA"/>
</dbReference>
<evidence type="ECO:0000259" key="5">
    <source>
        <dbReference type="PROSITE" id="PS50089"/>
    </source>
</evidence>
<evidence type="ECO:0000256" key="1">
    <source>
        <dbReference type="ARBA" id="ARBA00022723"/>
    </source>
</evidence>
<sequence>MSKRTKKNIHSNVMIPKVTSHKKNKDTQIKTSNNFIDSLLNKKTTPKATDLKKNIISFNKSTNKQGGKIIENFHKAIKLTNSDEIIVKMLDLKEKDIINFYKNLEKMIGKDLSLKIRDDMSKQLINNNSIVNKNGHRLSLCPFCQESKSNCVILLCGHLICDKCAKNINRCKFPCPKCKKPIKYIQFISN</sequence>
<dbReference type="SUPFAM" id="SSF57850">
    <property type="entry name" value="RING/U-box"/>
    <property type="match status" value="1"/>
</dbReference>
<dbReference type="InterPro" id="IPR001841">
    <property type="entry name" value="Znf_RING"/>
</dbReference>
<dbReference type="PROSITE" id="PS00518">
    <property type="entry name" value="ZF_RING_1"/>
    <property type="match status" value="1"/>
</dbReference>
<reference evidence="6" key="1">
    <citation type="submission" date="2018-11" db="EMBL/GenBank/DDBJ databases">
        <title>A distinct lineage of giant viruses engineers rhodopsin photosystems in predatory marine eukaryotes.</title>
        <authorList>
            <person name="Needham D.M."/>
            <person name="Yoshizawa S."/>
            <person name="Hosaka T."/>
            <person name="Poirier C."/>
            <person name="Choi C.-J."/>
            <person name="Hehenberger E."/>
            <person name="Irwin N.A.T."/>
            <person name="Wilken S."/>
            <person name="Yung C.-M."/>
            <person name="Bachy C."/>
            <person name="Kurihara R."/>
            <person name="Nakajima Y."/>
            <person name="Kojima K."/>
            <person name="Kimura-Someya T."/>
            <person name="Leonard G."/>
            <person name="Malmstrom R.R."/>
            <person name="Mende D."/>
            <person name="Olson D.K."/>
            <person name="Sudo Y."/>
            <person name="Sudek S."/>
            <person name="Richards T.A."/>
            <person name="DeLong E.F."/>
            <person name="Keeling P.J."/>
            <person name="Santoro A.E."/>
            <person name="Shirouzu M."/>
            <person name="Iwasaki W."/>
            <person name="Worden A.Z."/>
        </authorList>
    </citation>
    <scope>NUCLEOTIDE SEQUENCE</scope>
</reference>
<dbReference type="InterPro" id="IPR017907">
    <property type="entry name" value="Znf_RING_CS"/>
</dbReference>
<dbReference type="Gene3D" id="3.30.40.10">
    <property type="entry name" value="Zinc/RING finger domain, C3HC4 (zinc finger)"/>
    <property type="match status" value="1"/>
</dbReference>
<evidence type="ECO:0000256" key="4">
    <source>
        <dbReference type="PROSITE-ProRule" id="PRU00175"/>
    </source>
</evidence>
<evidence type="ECO:0000256" key="3">
    <source>
        <dbReference type="ARBA" id="ARBA00022833"/>
    </source>
</evidence>
<dbReference type="SMART" id="SM00184">
    <property type="entry name" value="RING"/>
    <property type="match status" value="1"/>
</dbReference>
<dbReference type="PROSITE" id="PS50089">
    <property type="entry name" value="ZF_RING_2"/>
    <property type="match status" value="1"/>
</dbReference>
<dbReference type="InterPro" id="IPR013083">
    <property type="entry name" value="Znf_RING/FYVE/PHD"/>
</dbReference>
<evidence type="ECO:0000256" key="2">
    <source>
        <dbReference type="ARBA" id="ARBA00022771"/>
    </source>
</evidence>
<proteinExistence type="predicted"/>
<feature type="domain" description="RING-type" evidence="5">
    <location>
        <begin position="141"/>
        <end position="179"/>
    </location>
</feature>
<protein>
    <recommendedName>
        <fullName evidence="5">RING-type domain-containing protein</fullName>
    </recommendedName>
</protein>